<feature type="transmembrane region" description="Helical" evidence="1">
    <location>
        <begin position="52"/>
        <end position="79"/>
    </location>
</feature>
<keyword evidence="3" id="KW-1185">Reference proteome</keyword>
<keyword evidence="1" id="KW-0472">Membrane</keyword>
<sequence length="148" mass="17453">MKKLIWKVVLPLTIISFFLFNKWWYAEVNDAPNTILLGFPLIFLSEGWHTSMSLQIFVLELFIDFSVYFFFWFIVIFGINRFIVKIKPSKIVTVVLVLISLVILLLAIYLGTFPEHVYKIKRDFEIEVKNSGTSFMYSSPNRQTLEKQ</sequence>
<evidence type="ECO:0000313" key="2">
    <source>
        <dbReference type="EMBL" id="TXG34543.1"/>
    </source>
</evidence>
<name>A0A5C7GD60_9FLAO</name>
<dbReference type="Proteomes" id="UP000321080">
    <property type="component" value="Unassembled WGS sequence"/>
</dbReference>
<keyword evidence="1" id="KW-1133">Transmembrane helix</keyword>
<evidence type="ECO:0000313" key="3">
    <source>
        <dbReference type="Proteomes" id="UP000321080"/>
    </source>
</evidence>
<gene>
    <name evidence="2" type="ORF">FUA22_18165</name>
</gene>
<accession>A0A5C7GD60</accession>
<dbReference type="OrthoDB" id="1349336at2"/>
<keyword evidence="1" id="KW-0812">Transmembrane</keyword>
<dbReference type="EMBL" id="VRKQ01000024">
    <property type="protein sequence ID" value="TXG34543.1"/>
    <property type="molecule type" value="Genomic_DNA"/>
</dbReference>
<evidence type="ECO:0000256" key="1">
    <source>
        <dbReference type="SAM" id="Phobius"/>
    </source>
</evidence>
<evidence type="ECO:0008006" key="4">
    <source>
        <dbReference type="Google" id="ProtNLM"/>
    </source>
</evidence>
<reference evidence="2 3" key="1">
    <citation type="submission" date="2019-08" db="EMBL/GenBank/DDBJ databases">
        <title>Seonamhaeicola sediminis sp. nov., isolated from marine sediment.</title>
        <authorList>
            <person name="Cao W.R."/>
        </authorList>
    </citation>
    <scope>NUCLEOTIDE SEQUENCE [LARGE SCALE GENOMIC DNA]</scope>
    <source>
        <strain evidence="2 3">1505</strain>
    </source>
</reference>
<feature type="transmembrane region" description="Helical" evidence="1">
    <location>
        <begin position="91"/>
        <end position="111"/>
    </location>
</feature>
<comment type="caution">
    <text evidence="2">The sequence shown here is derived from an EMBL/GenBank/DDBJ whole genome shotgun (WGS) entry which is preliminary data.</text>
</comment>
<dbReference type="AlphaFoldDB" id="A0A5C7GD60"/>
<organism evidence="2 3">
    <name type="scientific">Seonamhaeicola maritimus</name>
    <dbReference type="NCBI Taxonomy" id="2591822"/>
    <lineage>
        <taxon>Bacteria</taxon>
        <taxon>Pseudomonadati</taxon>
        <taxon>Bacteroidota</taxon>
        <taxon>Flavobacteriia</taxon>
        <taxon>Flavobacteriales</taxon>
        <taxon>Flavobacteriaceae</taxon>
    </lineage>
</organism>
<proteinExistence type="predicted"/>
<dbReference type="RefSeq" id="WP_147770028.1">
    <property type="nucleotide sequence ID" value="NZ_VRKQ01000024.1"/>
</dbReference>
<protein>
    <recommendedName>
        <fullName evidence="4">DUF3810 domain-containing protein</fullName>
    </recommendedName>
</protein>